<evidence type="ECO:0000256" key="9">
    <source>
        <dbReference type="ARBA" id="ARBA00023316"/>
    </source>
</evidence>
<dbReference type="Pfam" id="PF04101">
    <property type="entry name" value="Glyco_tran_28_C"/>
    <property type="match status" value="1"/>
</dbReference>
<dbReference type="AlphaFoldDB" id="A0A2V1GXH4"/>
<dbReference type="NCBIfam" id="TIGR01133">
    <property type="entry name" value="murG"/>
    <property type="match status" value="1"/>
</dbReference>
<dbReference type="GO" id="GO:0008360">
    <property type="term" value="P:regulation of cell shape"/>
    <property type="evidence" value="ECO:0007669"/>
    <property type="project" value="UniProtKB-KW"/>
</dbReference>
<keyword evidence="2 10" id="KW-0132">Cell division</keyword>
<keyword evidence="9 10" id="KW-0961">Cell wall biogenesis/degradation</keyword>
<dbReference type="InterPro" id="IPR004276">
    <property type="entry name" value="GlycoTrans_28_N"/>
</dbReference>
<dbReference type="PANTHER" id="PTHR21015">
    <property type="entry name" value="UDP-N-ACETYLGLUCOSAMINE--N-ACETYLMURAMYL-(PENTAPEPTIDE) PYROPHOSPHORYL-UNDECAPRENOL N-ACETYLGLUCOSAMINE TRANSFERASE 1"/>
    <property type="match status" value="1"/>
</dbReference>
<feature type="binding site" evidence="10">
    <location>
        <position position="244"/>
    </location>
    <ligand>
        <name>UDP-N-acetyl-alpha-D-glucosamine</name>
        <dbReference type="ChEBI" id="CHEBI:57705"/>
    </ligand>
</feature>
<keyword evidence="7 10" id="KW-0472">Membrane</keyword>
<keyword evidence="14" id="KW-1185">Reference proteome</keyword>
<dbReference type="InterPro" id="IPR006009">
    <property type="entry name" value="GlcNAc_MurG"/>
</dbReference>
<name>A0A2V1GXH4_9GAMM</name>
<feature type="binding site" evidence="10">
    <location>
        <position position="123"/>
    </location>
    <ligand>
        <name>UDP-N-acetyl-alpha-D-glucosamine</name>
        <dbReference type="ChEBI" id="CHEBI:57705"/>
    </ligand>
</feature>
<dbReference type="PANTHER" id="PTHR21015:SF22">
    <property type="entry name" value="GLYCOSYLTRANSFERASE"/>
    <property type="match status" value="1"/>
</dbReference>
<feature type="domain" description="Glycosyltransferase family 28 N-terminal" evidence="11">
    <location>
        <begin position="4"/>
        <end position="141"/>
    </location>
</feature>
<keyword evidence="6 10" id="KW-0573">Peptidoglycan synthesis</keyword>
<dbReference type="Pfam" id="PF03033">
    <property type="entry name" value="Glyco_transf_28"/>
    <property type="match status" value="1"/>
</dbReference>
<protein>
    <recommendedName>
        <fullName evidence="10">UDP-N-acetylglucosamine--N-acetylmuramyl-(pentapeptide) pyrophosphoryl-undecaprenol N-acetylglucosamine transferase</fullName>
        <ecNumber evidence="10">2.4.1.227</ecNumber>
    </recommendedName>
    <alternativeName>
        <fullName evidence="10">Undecaprenyl-PP-MurNAc-pentapeptide-UDPGlcNAc GlcNAc transferase</fullName>
    </alternativeName>
</protein>
<comment type="similarity">
    <text evidence="10">Belongs to the glycosyltransferase 28 family. MurG subfamily.</text>
</comment>
<dbReference type="GO" id="GO:0005975">
    <property type="term" value="P:carbohydrate metabolic process"/>
    <property type="evidence" value="ECO:0007669"/>
    <property type="project" value="InterPro"/>
</dbReference>
<dbReference type="RefSeq" id="WP_178030860.1">
    <property type="nucleotide sequence ID" value="NZ_CAWNYD010000001.1"/>
</dbReference>
<dbReference type="InterPro" id="IPR007235">
    <property type="entry name" value="Glyco_trans_28_C"/>
</dbReference>
<keyword evidence="8 10" id="KW-0131">Cell cycle</keyword>
<comment type="catalytic activity">
    <reaction evidence="10">
        <text>di-trans,octa-cis-undecaprenyl diphospho-N-acetyl-alpha-D-muramoyl-L-alanyl-D-glutamyl-meso-2,6-diaminopimeloyl-D-alanyl-D-alanine + UDP-N-acetyl-alpha-D-glucosamine = di-trans,octa-cis-undecaprenyl diphospho-[N-acetyl-alpha-D-glucosaminyl-(1-&gt;4)]-N-acetyl-alpha-D-muramoyl-L-alanyl-D-glutamyl-meso-2,6-diaminopimeloyl-D-alanyl-D-alanine + UDP + H(+)</text>
        <dbReference type="Rhea" id="RHEA:31227"/>
        <dbReference type="ChEBI" id="CHEBI:15378"/>
        <dbReference type="ChEBI" id="CHEBI:57705"/>
        <dbReference type="ChEBI" id="CHEBI:58223"/>
        <dbReference type="ChEBI" id="CHEBI:61387"/>
        <dbReference type="ChEBI" id="CHEBI:61388"/>
        <dbReference type="EC" id="2.4.1.227"/>
    </reaction>
</comment>
<dbReference type="HAMAP" id="MF_00033">
    <property type="entry name" value="MurG"/>
    <property type="match status" value="1"/>
</dbReference>
<keyword evidence="5 10" id="KW-0133">Cell shape</keyword>
<dbReference type="EMBL" id="QDDL01000001">
    <property type="protein sequence ID" value="PVZ71871.1"/>
    <property type="molecule type" value="Genomic_DNA"/>
</dbReference>
<feature type="binding site" evidence="10">
    <location>
        <begin position="263"/>
        <end position="268"/>
    </location>
    <ligand>
        <name>UDP-N-acetyl-alpha-D-glucosamine</name>
        <dbReference type="ChEBI" id="CHEBI:57705"/>
    </ligand>
</feature>
<keyword evidence="1 10" id="KW-1003">Cell membrane</keyword>
<evidence type="ECO:0000313" key="14">
    <source>
        <dbReference type="Proteomes" id="UP000244906"/>
    </source>
</evidence>
<organism evidence="13 14">
    <name type="scientific">Pelagibaculum spongiae</name>
    <dbReference type="NCBI Taxonomy" id="2080658"/>
    <lineage>
        <taxon>Bacteria</taxon>
        <taxon>Pseudomonadati</taxon>
        <taxon>Pseudomonadota</taxon>
        <taxon>Gammaproteobacteria</taxon>
        <taxon>Oceanospirillales</taxon>
        <taxon>Pelagibaculum</taxon>
    </lineage>
</organism>
<comment type="subcellular location">
    <subcellularLocation>
        <location evidence="10">Cell membrane</location>
        <topology evidence="10">Peripheral membrane protein</topology>
        <orientation evidence="10">Cytoplasmic side</orientation>
    </subcellularLocation>
</comment>
<dbReference type="EC" id="2.4.1.227" evidence="10"/>
<feature type="binding site" evidence="10">
    <location>
        <begin position="11"/>
        <end position="13"/>
    </location>
    <ligand>
        <name>UDP-N-acetyl-alpha-D-glucosamine</name>
        <dbReference type="ChEBI" id="CHEBI:57705"/>
    </ligand>
</feature>
<dbReference type="GO" id="GO:0009252">
    <property type="term" value="P:peptidoglycan biosynthetic process"/>
    <property type="evidence" value="ECO:0007669"/>
    <property type="project" value="UniProtKB-UniRule"/>
</dbReference>
<reference evidence="13 14" key="1">
    <citation type="submission" date="2018-04" db="EMBL/GenBank/DDBJ databases">
        <title>Thalassorhabdus spongiae gen. nov., sp. nov., isolated from a marine sponge in South-West Iceland.</title>
        <authorList>
            <person name="Knobloch S."/>
            <person name="Daussin A."/>
            <person name="Johannsson R."/>
            <person name="Marteinsson V.T."/>
        </authorList>
    </citation>
    <scope>NUCLEOTIDE SEQUENCE [LARGE SCALE GENOMIC DNA]</scope>
    <source>
        <strain evidence="13 14">Hp12</strain>
    </source>
</reference>
<keyword evidence="4 10" id="KW-0808">Transferase</keyword>
<evidence type="ECO:0000259" key="12">
    <source>
        <dbReference type="Pfam" id="PF04101"/>
    </source>
</evidence>
<evidence type="ECO:0000256" key="3">
    <source>
        <dbReference type="ARBA" id="ARBA00022676"/>
    </source>
</evidence>
<accession>A0A2V1GXH4</accession>
<dbReference type="UniPathway" id="UPA00219"/>
<evidence type="ECO:0000256" key="2">
    <source>
        <dbReference type="ARBA" id="ARBA00022618"/>
    </source>
</evidence>
<comment type="function">
    <text evidence="10">Cell wall formation. Catalyzes the transfer of a GlcNAc subunit on undecaprenyl-pyrophosphoryl-MurNAc-pentapeptide (lipid intermediate I) to form undecaprenyl-pyrophosphoryl-MurNAc-(pentapeptide)GlcNAc (lipid intermediate II).</text>
</comment>
<evidence type="ECO:0000256" key="10">
    <source>
        <dbReference type="HAMAP-Rule" id="MF_00033"/>
    </source>
</evidence>
<evidence type="ECO:0000313" key="13">
    <source>
        <dbReference type="EMBL" id="PVZ71871.1"/>
    </source>
</evidence>
<feature type="binding site" evidence="10">
    <location>
        <position position="190"/>
    </location>
    <ligand>
        <name>UDP-N-acetyl-alpha-D-glucosamine</name>
        <dbReference type="ChEBI" id="CHEBI:57705"/>
    </ligand>
</feature>
<sequence length="360" mass="37698">MSRVLVMAGGTGGHIYPALAVAKNLTAKGWQVEWLGTPRGLENQLVPQAGFPLNHISVSGVRGKGVAGLLAAPWKILKSCLQARKLLKQLKPDLVIGFGGFASGPGGLMASVMNIPLVIHEQNAIAGTTNKILAGRASRVLQAFPNALKNGVVTGNPVRDEIVELSDLVVAEAIDSSVQKKLKLLIVGGSLGALALNKAMPAVASGLADKVEVWHQTGARTLEIAQQGYAEQSLVIEPKVTAYIDDMASAYAWADLVVCRAGALTVSEVAAAGLPAIFIPFPQAIDDHQTANAGYLVDKDAAVLLAQSDLTSERLQKLIESYLTPEGRKQLAQMASNAKKAAIVDATEVVVKHCLEVTGG</sequence>
<evidence type="ECO:0000256" key="7">
    <source>
        <dbReference type="ARBA" id="ARBA00023136"/>
    </source>
</evidence>
<dbReference type="GO" id="GO:0071555">
    <property type="term" value="P:cell wall organization"/>
    <property type="evidence" value="ECO:0007669"/>
    <property type="project" value="UniProtKB-KW"/>
</dbReference>
<dbReference type="GO" id="GO:0050511">
    <property type="term" value="F:undecaprenyldiphospho-muramoylpentapeptide beta-N-acetylglucosaminyltransferase activity"/>
    <property type="evidence" value="ECO:0007669"/>
    <property type="project" value="UniProtKB-UniRule"/>
</dbReference>
<dbReference type="GO" id="GO:0051301">
    <property type="term" value="P:cell division"/>
    <property type="evidence" value="ECO:0007669"/>
    <property type="project" value="UniProtKB-KW"/>
</dbReference>
<evidence type="ECO:0000256" key="6">
    <source>
        <dbReference type="ARBA" id="ARBA00022984"/>
    </source>
</evidence>
<dbReference type="SUPFAM" id="SSF53756">
    <property type="entry name" value="UDP-Glycosyltransferase/glycogen phosphorylase"/>
    <property type="match status" value="1"/>
</dbReference>
<feature type="binding site" evidence="10">
    <location>
        <position position="289"/>
    </location>
    <ligand>
        <name>UDP-N-acetyl-alpha-D-glucosamine</name>
        <dbReference type="ChEBI" id="CHEBI:57705"/>
    </ligand>
</feature>
<dbReference type="CDD" id="cd03785">
    <property type="entry name" value="GT28_MurG"/>
    <property type="match status" value="1"/>
</dbReference>
<comment type="pathway">
    <text evidence="10">Cell wall biogenesis; peptidoglycan biosynthesis.</text>
</comment>
<feature type="binding site" evidence="10">
    <location>
        <position position="159"/>
    </location>
    <ligand>
        <name>UDP-N-acetyl-alpha-D-glucosamine</name>
        <dbReference type="ChEBI" id="CHEBI:57705"/>
    </ligand>
</feature>
<dbReference type="GO" id="GO:0005886">
    <property type="term" value="C:plasma membrane"/>
    <property type="evidence" value="ECO:0007669"/>
    <property type="project" value="UniProtKB-SubCell"/>
</dbReference>
<comment type="caution">
    <text evidence="13">The sequence shown here is derived from an EMBL/GenBank/DDBJ whole genome shotgun (WGS) entry which is preliminary data.</text>
</comment>
<dbReference type="GO" id="GO:0051991">
    <property type="term" value="F:UDP-N-acetyl-D-glucosamine:N-acetylmuramoyl-L-alanyl-D-glutamyl-meso-2,6-diaminopimelyl-D-alanyl-D-alanine-diphosphoundecaprenol 4-beta-N-acetylglucosaminlytransferase activity"/>
    <property type="evidence" value="ECO:0007669"/>
    <property type="project" value="RHEA"/>
</dbReference>
<feature type="domain" description="Glycosyl transferase family 28 C-terminal" evidence="12">
    <location>
        <begin position="184"/>
        <end position="346"/>
    </location>
</feature>
<evidence type="ECO:0000256" key="1">
    <source>
        <dbReference type="ARBA" id="ARBA00022475"/>
    </source>
</evidence>
<keyword evidence="3 10" id="KW-0328">Glycosyltransferase</keyword>
<evidence type="ECO:0000259" key="11">
    <source>
        <dbReference type="Pfam" id="PF03033"/>
    </source>
</evidence>
<dbReference type="Gene3D" id="3.40.50.2000">
    <property type="entry name" value="Glycogen Phosphorylase B"/>
    <property type="match status" value="2"/>
</dbReference>
<evidence type="ECO:0000256" key="5">
    <source>
        <dbReference type="ARBA" id="ARBA00022960"/>
    </source>
</evidence>
<dbReference type="Proteomes" id="UP000244906">
    <property type="component" value="Unassembled WGS sequence"/>
</dbReference>
<proteinExistence type="inferred from homology"/>
<evidence type="ECO:0000256" key="8">
    <source>
        <dbReference type="ARBA" id="ARBA00023306"/>
    </source>
</evidence>
<gene>
    <name evidence="10 13" type="primary">murG</name>
    <name evidence="13" type="ORF">DC094_02280</name>
</gene>
<evidence type="ECO:0000256" key="4">
    <source>
        <dbReference type="ARBA" id="ARBA00022679"/>
    </source>
</evidence>